<sequence length="539" mass="60186">MKAWILLLLAVLAFMVEPRCCIAAKENEQKLKIYTVKFTTKGADRKSYQMFMKDLQNALTVRADRSGDIPVLPPRSAEPSDPQQYLLVKLSNGYQTVTLALDVSDVYILGYQPGGSGNSSFFSDVPTNVRNILFPNTQDLSLPFTGNYGALETAAGAYRREIPLGIGELRQHIDNMNYIQPSTDRRPIARALIVCIQMISEAVRLRNIQQELLTIAEPRHDGTYSVFYPDGLVMEYETSWEDISTAIQSATDGIFRTAVRLKKHRGSSADFAHANINASSGFSPLLPVATRSTGLEDNDRTCEKDLAPTSHIIGLDGFCVDVYQGSYHNGNKIVLSECLENQAGQLWTLKTDDNTIRSAVPDATKWEIRRDGNIRNPKSGLVLTASRYSSTMINLVVDRNIYSSTQAWFVSNNTKPTVTTIVGYNGLCLLASRSRVWLEKCVKNDDEQLWAIYPDGTIRPKKNRNGCLKCAYPGGYSVTVGTCEGWVEERWQFQSDGTVLHVVNEQVMDVKDTSASLPEITVNDYDSQRLSQIWFQVQP</sequence>
<dbReference type="EMBL" id="JABEZZ010000007">
    <property type="protein sequence ID" value="MBA0589287.1"/>
    <property type="molecule type" value="Genomic_DNA"/>
</dbReference>
<dbReference type="InterPro" id="IPR016139">
    <property type="entry name" value="Ribosome_inactivat_prot_sub2"/>
</dbReference>
<dbReference type="SMART" id="SM00458">
    <property type="entry name" value="RICIN"/>
    <property type="match status" value="2"/>
</dbReference>
<dbReference type="GO" id="GO:0030598">
    <property type="term" value="F:rRNA N-glycosylase activity"/>
    <property type="evidence" value="ECO:0007669"/>
    <property type="project" value="UniProtKB-EC"/>
</dbReference>
<comment type="similarity">
    <text evidence="4">Belongs to the ribosome-inactivating protein family.</text>
</comment>
<gene>
    <name evidence="7" type="ORF">Gorai_018043</name>
</gene>
<dbReference type="InterPro" id="IPR035992">
    <property type="entry name" value="Ricin_B-like_lectins"/>
</dbReference>
<keyword evidence="4" id="KW-0800">Toxin</keyword>
<evidence type="ECO:0000256" key="3">
    <source>
        <dbReference type="ARBA" id="ARBA00023180"/>
    </source>
</evidence>
<dbReference type="Gene3D" id="4.10.470.10">
    <property type="entry name" value="Ricin (A Subunit), domain 2"/>
    <property type="match status" value="1"/>
</dbReference>
<dbReference type="Pfam" id="PF00161">
    <property type="entry name" value="RIP"/>
    <property type="match status" value="1"/>
</dbReference>
<keyword evidence="4" id="KW-0378">Hydrolase</keyword>
<evidence type="ECO:0000256" key="2">
    <source>
        <dbReference type="ARBA" id="ARBA00023157"/>
    </source>
</evidence>
<accession>A0A7J8PJ39</accession>
<dbReference type="InterPro" id="IPR017989">
    <property type="entry name" value="Ribosome_inactivat_1/2"/>
</dbReference>
<evidence type="ECO:0000256" key="1">
    <source>
        <dbReference type="ARBA" id="ARBA00010414"/>
    </source>
</evidence>
<dbReference type="InterPro" id="IPR016138">
    <property type="entry name" value="Ribosome_inactivat_prot_sub1"/>
</dbReference>
<dbReference type="Proteomes" id="UP000593578">
    <property type="component" value="Unassembled WGS sequence"/>
</dbReference>
<evidence type="ECO:0000313" key="8">
    <source>
        <dbReference type="Proteomes" id="UP000593578"/>
    </source>
</evidence>
<dbReference type="InterPro" id="IPR036041">
    <property type="entry name" value="Ribosome-inact_prot_sf"/>
</dbReference>
<keyword evidence="5" id="KW-0732">Signal</keyword>
<dbReference type="EC" id="3.2.2.22" evidence="4"/>
<dbReference type="AlphaFoldDB" id="A0A7J8PJ39"/>
<dbReference type="Gene3D" id="3.40.420.10">
    <property type="entry name" value="Ricin (A subunit), domain 1"/>
    <property type="match status" value="1"/>
</dbReference>
<protein>
    <recommendedName>
        <fullName evidence="4">Ribosome-inactivating protein</fullName>
    </recommendedName>
    <component>
        <recommendedName>
            <fullName evidence="4">Ribosome-inactivating protein chain A</fullName>
        </recommendedName>
        <alternativeName>
            <fullName evidence="4">rRNA N-glycosidase</fullName>
            <ecNumber evidence="4">3.2.2.22</ecNumber>
        </alternativeName>
    </component>
    <component>
        <recommendedName>
            <fullName evidence="4">Ribosome-inactivating protein chain B</fullName>
        </recommendedName>
    </component>
</protein>
<proteinExistence type="inferred from homology"/>
<organism evidence="7 8">
    <name type="scientific">Gossypium raimondii</name>
    <name type="common">Peruvian cotton</name>
    <name type="synonym">Gossypium klotzschianum subsp. raimondii</name>
    <dbReference type="NCBI Taxonomy" id="29730"/>
    <lineage>
        <taxon>Eukaryota</taxon>
        <taxon>Viridiplantae</taxon>
        <taxon>Streptophyta</taxon>
        <taxon>Embryophyta</taxon>
        <taxon>Tracheophyta</taxon>
        <taxon>Spermatophyta</taxon>
        <taxon>Magnoliopsida</taxon>
        <taxon>eudicotyledons</taxon>
        <taxon>Gunneridae</taxon>
        <taxon>Pentapetalae</taxon>
        <taxon>rosids</taxon>
        <taxon>malvids</taxon>
        <taxon>Malvales</taxon>
        <taxon>Malvaceae</taxon>
        <taxon>Malvoideae</taxon>
        <taxon>Gossypium</taxon>
    </lineage>
</organism>
<dbReference type="PANTHER" id="PTHR33453:SF34">
    <property type="entry name" value="RIBOSOME-INACTIVATING PROTEIN"/>
    <property type="match status" value="1"/>
</dbReference>
<feature type="signal peptide" evidence="5">
    <location>
        <begin position="1"/>
        <end position="23"/>
    </location>
</feature>
<feature type="domain" description="Ricin B lectin" evidence="6">
    <location>
        <begin position="415"/>
        <end position="537"/>
    </location>
</feature>
<keyword evidence="4" id="KW-0652">Protein synthesis inhibitor</keyword>
<dbReference type="Gene3D" id="2.80.10.50">
    <property type="match status" value="3"/>
</dbReference>
<dbReference type="GO" id="GO:0017148">
    <property type="term" value="P:negative regulation of translation"/>
    <property type="evidence" value="ECO:0007669"/>
    <property type="project" value="UniProtKB-KW"/>
</dbReference>
<comment type="caution">
    <text evidence="7">The sequence shown here is derived from an EMBL/GenBank/DDBJ whole genome shotgun (WGS) entry which is preliminary data.</text>
</comment>
<dbReference type="Pfam" id="PF00652">
    <property type="entry name" value="Ricin_B_lectin"/>
    <property type="match status" value="1"/>
</dbReference>
<evidence type="ECO:0000313" key="7">
    <source>
        <dbReference type="EMBL" id="MBA0589287.1"/>
    </source>
</evidence>
<dbReference type="InterPro" id="IPR001574">
    <property type="entry name" value="Ribosome_inactivat_prot"/>
</dbReference>
<dbReference type="PANTHER" id="PTHR33453">
    <property type="match status" value="1"/>
</dbReference>
<feature type="domain" description="Ricin B lectin" evidence="6">
    <location>
        <begin position="307"/>
        <end position="411"/>
    </location>
</feature>
<dbReference type="PROSITE" id="PS50231">
    <property type="entry name" value="RICIN_B_LECTIN"/>
    <property type="match status" value="2"/>
</dbReference>
<name>A0A7J8PJ39_GOSRA</name>
<comment type="similarity">
    <text evidence="1">In the N-terminal section; belongs to the ribosome-inactivating protein family. Type 2 RIP subfamily.</text>
</comment>
<evidence type="ECO:0000256" key="5">
    <source>
        <dbReference type="SAM" id="SignalP"/>
    </source>
</evidence>
<dbReference type="InterPro" id="IPR000772">
    <property type="entry name" value="Ricin_B_lectin"/>
</dbReference>
<comment type="subunit">
    <text evidence="4">Might form dimers or tetramers of disulfide-linked A and B chains.</text>
</comment>
<dbReference type="SUPFAM" id="SSF56371">
    <property type="entry name" value="Ribosome inactivating proteins (RIP)"/>
    <property type="match status" value="1"/>
</dbReference>
<dbReference type="GO" id="GO:0006952">
    <property type="term" value="P:defense response"/>
    <property type="evidence" value="ECO:0007669"/>
    <property type="project" value="UniProtKB-KW"/>
</dbReference>
<feature type="chain" id="PRO_5029488337" description="Ribosome-inactivating protein" evidence="5">
    <location>
        <begin position="24"/>
        <end position="539"/>
    </location>
</feature>
<comment type="catalytic activity">
    <reaction evidence="4">
        <text>Endohydrolysis of the N-glycosidic bond at one specific adenosine on the 28S rRNA.</text>
        <dbReference type="EC" id="3.2.2.22"/>
    </reaction>
</comment>
<comment type="function">
    <text evidence="4">The A chain is responsible for inhibiting protein synthesis through the catalytic inactivation of 60S ribosomal subunits by removing adenine from position 4,324 of 28S rRNA. The B chain binds to cell receptors and probably facilitates the entry into the cell of the A chain; B chains are also responsible for cell agglutination (lectin activity).</text>
</comment>
<dbReference type="SUPFAM" id="SSF50370">
    <property type="entry name" value="Ricin B-like lectins"/>
    <property type="match status" value="2"/>
</dbReference>
<dbReference type="PRINTS" id="PR00396">
    <property type="entry name" value="SHIGARICIN"/>
</dbReference>
<dbReference type="GO" id="GO:0090729">
    <property type="term" value="F:toxin activity"/>
    <property type="evidence" value="ECO:0007669"/>
    <property type="project" value="UniProtKB-KW"/>
</dbReference>
<keyword evidence="2" id="KW-1015">Disulfide bond</keyword>
<keyword evidence="4" id="KW-0611">Plant defense</keyword>
<evidence type="ECO:0000259" key="6">
    <source>
        <dbReference type="SMART" id="SM00458"/>
    </source>
</evidence>
<reference evidence="7 8" key="1">
    <citation type="journal article" date="2019" name="Genome Biol. Evol.">
        <title>Insights into the evolution of the New World diploid cottons (Gossypium, subgenus Houzingenia) based on genome sequencing.</title>
        <authorList>
            <person name="Grover C.E."/>
            <person name="Arick M.A. 2nd"/>
            <person name="Thrash A."/>
            <person name="Conover J.L."/>
            <person name="Sanders W.S."/>
            <person name="Peterson D.G."/>
            <person name="Frelichowski J.E."/>
            <person name="Scheffler J.A."/>
            <person name="Scheffler B.E."/>
            <person name="Wendel J.F."/>
        </authorList>
    </citation>
    <scope>NUCLEOTIDE SEQUENCE [LARGE SCALE GENOMIC DNA]</scope>
    <source>
        <strain evidence="7">8</strain>
        <tissue evidence="7">Leaf</tissue>
    </source>
</reference>
<evidence type="ECO:0000256" key="4">
    <source>
        <dbReference type="RuleBase" id="RU004915"/>
    </source>
</evidence>
<dbReference type="CDD" id="cd23444">
    <property type="entry name" value="beta-trefoil_Ricin_RIPs_II_rpt2"/>
    <property type="match status" value="1"/>
</dbReference>
<keyword evidence="3" id="KW-0325">Glycoprotein</keyword>